<accession>A0A1F6EMS1</accession>
<evidence type="ECO:0000313" key="1">
    <source>
        <dbReference type="EMBL" id="OGG74915.1"/>
    </source>
</evidence>
<organism evidence="1 2">
    <name type="scientific">Candidatus Kaiserbacteria bacterium RIFCSPLOWO2_01_FULL_50_24</name>
    <dbReference type="NCBI Taxonomy" id="1798507"/>
    <lineage>
        <taxon>Bacteria</taxon>
        <taxon>Candidatus Kaiseribacteriota</taxon>
    </lineage>
</organism>
<proteinExistence type="predicted"/>
<evidence type="ECO:0000313" key="2">
    <source>
        <dbReference type="Proteomes" id="UP000178587"/>
    </source>
</evidence>
<name>A0A1F6EMS1_9BACT</name>
<protein>
    <submittedName>
        <fullName evidence="1">Uncharacterized protein</fullName>
    </submittedName>
</protein>
<dbReference type="EMBL" id="MFLU01000010">
    <property type="protein sequence ID" value="OGG74915.1"/>
    <property type="molecule type" value="Genomic_DNA"/>
</dbReference>
<dbReference type="Proteomes" id="UP000178587">
    <property type="component" value="Unassembled WGS sequence"/>
</dbReference>
<dbReference type="AlphaFoldDB" id="A0A1F6EMS1"/>
<gene>
    <name evidence="1" type="ORF">A3A34_03800</name>
</gene>
<reference evidence="1 2" key="1">
    <citation type="journal article" date="2016" name="Nat. Commun.">
        <title>Thousands of microbial genomes shed light on interconnected biogeochemical processes in an aquifer system.</title>
        <authorList>
            <person name="Anantharaman K."/>
            <person name="Brown C.T."/>
            <person name="Hug L.A."/>
            <person name="Sharon I."/>
            <person name="Castelle C.J."/>
            <person name="Probst A.J."/>
            <person name="Thomas B.C."/>
            <person name="Singh A."/>
            <person name="Wilkins M.J."/>
            <person name="Karaoz U."/>
            <person name="Brodie E.L."/>
            <person name="Williams K.H."/>
            <person name="Hubbard S.S."/>
            <person name="Banfield J.F."/>
        </authorList>
    </citation>
    <scope>NUCLEOTIDE SEQUENCE [LARGE SCALE GENOMIC DNA]</scope>
</reference>
<sequence length="291" mass="33465">MQKSTTKEIEEVNVLVRSARAQMQKLIQSGKRVHVIWDFDGVLADSRSDDIFKLTGSDIKAYFEYEERLLFESPGKGSWLLPIAHNCGSLPHFPQERFTQDIVTARSSTLALRAYNFCTSWALPVRWMLCLGHQPKQESYRIILESLKNDPDYRIFCVDDNAKHVEAFQDVARELGMEDRAFGIVSPAIRAYTEDELREYYARVMGAVGDSPIRVRDPSDDFKGFLVLPKGLEQYRKIMGSVENEQHSRGYDEELRQIFVRVNGEVGTGRFKTEEELEQAMREFVVGLHCP</sequence>
<comment type="caution">
    <text evidence="1">The sequence shown here is derived from an EMBL/GenBank/DDBJ whole genome shotgun (WGS) entry which is preliminary data.</text>
</comment>